<keyword evidence="1" id="KW-0472">Membrane</keyword>
<name>A0ABP1NQ03_XYLVO</name>
<reference evidence="2 3" key="1">
    <citation type="submission" date="2024-08" db="EMBL/GenBank/DDBJ databases">
        <authorList>
            <person name="Will J Nash"/>
            <person name="Angela Man"/>
            <person name="Seanna McTaggart"/>
            <person name="Kendall Baker"/>
            <person name="Tom Barker"/>
            <person name="Leah Catchpole"/>
            <person name="Alex Durrant"/>
            <person name="Karim Gharbi"/>
            <person name="Naomi Irish"/>
            <person name="Gemy Kaithakottil"/>
            <person name="Debby Ku"/>
            <person name="Aaliyah Providence"/>
            <person name="Felix Shaw"/>
            <person name="David Swarbreck"/>
            <person name="Chris Watkins"/>
            <person name="Ann M. McCartney"/>
            <person name="Giulio Formenti"/>
            <person name="Alice Mouton"/>
            <person name="Noel Vella"/>
            <person name="Bjorn M von Reumont"/>
            <person name="Adriana Vella"/>
            <person name="Wilfried Haerty"/>
        </authorList>
    </citation>
    <scope>NUCLEOTIDE SEQUENCE [LARGE SCALE GENOMIC DNA]</scope>
</reference>
<comment type="caution">
    <text evidence="2">The sequence shown here is derived from an EMBL/GenBank/DDBJ whole genome shotgun (WGS) entry which is preliminary data.</text>
</comment>
<accession>A0ABP1NQ03</accession>
<evidence type="ECO:0000256" key="1">
    <source>
        <dbReference type="SAM" id="Phobius"/>
    </source>
</evidence>
<dbReference type="EMBL" id="CAXAJV020001293">
    <property type="protein sequence ID" value="CAL7943121.1"/>
    <property type="molecule type" value="Genomic_DNA"/>
</dbReference>
<keyword evidence="1" id="KW-0812">Transmembrane</keyword>
<keyword evidence="3" id="KW-1185">Reference proteome</keyword>
<feature type="transmembrane region" description="Helical" evidence="1">
    <location>
        <begin position="44"/>
        <end position="63"/>
    </location>
</feature>
<dbReference type="Proteomes" id="UP001642520">
    <property type="component" value="Unassembled WGS sequence"/>
</dbReference>
<gene>
    <name evidence="2" type="ORF">XYLVIOL_LOCUS5897</name>
</gene>
<sequence length="65" mass="7734">MQHNLSTLRLRENEDIDDDSSIVEDDERRQKYILVGWDNFRSKLMIVLLVLLILWAVIYFPLIGT</sequence>
<evidence type="ECO:0000313" key="2">
    <source>
        <dbReference type="EMBL" id="CAL7943121.1"/>
    </source>
</evidence>
<keyword evidence="1" id="KW-1133">Transmembrane helix</keyword>
<organism evidence="2 3">
    <name type="scientific">Xylocopa violacea</name>
    <name type="common">Violet carpenter bee</name>
    <name type="synonym">Apis violacea</name>
    <dbReference type="NCBI Taxonomy" id="135666"/>
    <lineage>
        <taxon>Eukaryota</taxon>
        <taxon>Metazoa</taxon>
        <taxon>Ecdysozoa</taxon>
        <taxon>Arthropoda</taxon>
        <taxon>Hexapoda</taxon>
        <taxon>Insecta</taxon>
        <taxon>Pterygota</taxon>
        <taxon>Neoptera</taxon>
        <taxon>Endopterygota</taxon>
        <taxon>Hymenoptera</taxon>
        <taxon>Apocrita</taxon>
        <taxon>Aculeata</taxon>
        <taxon>Apoidea</taxon>
        <taxon>Anthophila</taxon>
        <taxon>Apidae</taxon>
        <taxon>Xylocopa</taxon>
        <taxon>Xylocopa</taxon>
    </lineage>
</organism>
<evidence type="ECO:0000313" key="3">
    <source>
        <dbReference type="Proteomes" id="UP001642520"/>
    </source>
</evidence>
<proteinExistence type="predicted"/>
<protein>
    <submittedName>
        <fullName evidence="2">Uncharacterized protein</fullName>
    </submittedName>
</protein>